<gene>
    <name evidence="1" type="ORF">JR316_006709</name>
</gene>
<comment type="caution">
    <text evidence="1">The sequence shown here is derived from an EMBL/GenBank/DDBJ whole genome shotgun (WGS) entry which is preliminary data.</text>
</comment>
<reference evidence="1" key="1">
    <citation type="submission" date="2021-02" db="EMBL/GenBank/DDBJ databases">
        <title>Psilocybe cubensis genome.</title>
        <authorList>
            <person name="Mckernan K.J."/>
            <person name="Crawford S."/>
            <person name="Trippe A."/>
            <person name="Kane L.T."/>
            <person name="Mclaughlin S."/>
        </authorList>
    </citation>
    <scope>NUCLEOTIDE SEQUENCE [LARGE SCALE GENOMIC DNA]</scope>
    <source>
        <strain evidence="1">MGC-MH-2018</strain>
    </source>
</reference>
<dbReference type="EMBL" id="JAFIQS010000006">
    <property type="protein sequence ID" value="KAG5168116.1"/>
    <property type="molecule type" value="Genomic_DNA"/>
</dbReference>
<protein>
    <submittedName>
        <fullName evidence="1">Uncharacterized protein</fullName>
    </submittedName>
</protein>
<organism evidence="1">
    <name type="scientific">Psilocybe cubensis</name>
    <name type="common">Psychedelic mushroom</name>
    <name type="synonym">Stropharia cubensis</name>
    <dbReference type="NCBI Taxonomy" id="181762"/>
    <lineage>
        <taxon>Eukaryota</taxon>
        <taxon>Fungi</taxon>
        <taxon>Dikarya</taxon>
        <taxon>Basidiomycota</taxon>
        <taxon>Agaricomycotina</taxon>
        <taxon>Agaricomycetes</taxon>
        <taxon>Agaricomycetidae</taxon>
        <taxon>Agaricales</taxon>
        <taxon>Agaricineae</taxon>
        <taxon>Strophariaceae</taxon>
        <taxon>Psilocybe</taxon>
    </lineage>
</organism>
<name>A0A8H7XUX0_PSICU</name>
<sequence>MLRKGLPAVLSRNGRLFSSTVAHNAAHNHSSVHNVVAHNSAHNAFRPQYAHNIVAHNSVAHNSVAHNAVAHNFVAPSSILLMSGFDADRGWWRTYVEVIDYP</sequence>
<accession>A0A8H7XUX0</accession>
<dbReference type="AlphaFoldDB" id="A0A8H7XUX0"/>
<proteinExistence type="predicted"/>
<evidence type="ECO:0000313" key="1">
    <source>
        <dbReference type="EMBL" id="KAG5168116.1"/>
    </source>
</evidence>